<protein>
    <submittedName>
        <fullName evidence="2">Uncharacterized protein</fullName>
    </submittedName>
</protein>
<proteinExistence type="predicted"/>
<evidence type="ECO:0000313" key="2">
    <source>
        <dbReference type="EMBL" id="CAD9234735.1"/>
    </source>
</evidence>
<organism evidence="2">
    <name type="scientific">Compsopogon caeruleus</name>
    <dbReference type="NCBI Taxonomy" id="31354"/>
    <lineage>
        <taxon>Eukaryota</taxon>
        <taxon>Rhodophyta</taxon>
        <taxon>Compsopogonophyceae</taxon>
        <taxon>Compsopogonales</taxon>
        <taxon>Compsopogonaceae</taxon>
        <taxon>Compsopogon</taxon>
    </lineage>
</organism>
<accession>A0A7S1TEY8</accession>
<feature type="compositionally biased region" description="Basic and acidic residues" evidence="1">
    <location>
        <begin position="48"/>
        <end position="79"/>
    </location>
</feature>
<feature type="compositionally biased region" description="Basic residues" evidence="1">
    <location>
        <begin position="13"/>
        <end position="34"/>
    </location>
</feature>
<feature type="region of interest" description="Disordered" evidence="1">
    <location>
        <begin position="1"/>
        <end position="90"/>
    </location>
</feature>
<evidence type="ECO:0000256" key="1">
    <source>
        <dbReference type="SAM" id="MobiDB-lite"/>
    </source>
</evidence>
<name>A0A7S1TEY8_9RHOD</name>
<dbReference type="InterPro" id="IPR013865">
    <property type="entry name" value="FAM32A"/>
</dbReference>
<sequence>MEASSVSMVPGRLRLKTGKGVKKERKGRTTKRGGQRAGDGADAEGDERESRRARLQKVDSSKEDVPEVDAAHKGQGQDRSDEEGVDVRTEAEKKFDAVQAARERASLARVASMTYRERLDVSDEATGAGSGSCQELSLNRGCAFPCVSSLGPFPEQKFNQKLSELPEAFDVPKVCPTK</sequence>
<dbReference type="Pfam" id="PF08555">
    <property type="entry name" value="FAM32A"/>
    <property type="match status" value="1"/>
</dbReference>
<dbReference type="AlphaFoldDB" id="A0A7S1TEY8"/>
<reference evidence="2" key="1">
    <citation type="submission" date="2021-01" db="EMBL/GenBank/DDBJ databases">
        <authorList>
            <person name="Corre E."/>
            <person name="Pelletier E."/>
            <person name="Niang G."/>
            <person name="Scheremetjew M."/>
            <person name="Finn R."/>
            <person name="Kale V."/>
            <person name="Holt S."/>
            <person name="Cochrane G."/>
            <person name="Meng A."/>
            <person name="Brown T."/>
            <person name="Cohen L."/>
        </authorList>
    </citation>
    <scope>NUCLEOTIDE SEQUENCE</scope>
    <source>
        <strain evidence="2">SAG 36.94</strain>
    </source>
</reference>
<gene>
    <name evidence="2" type="ORF">CCAE0312_LOCUS6825</name>
</gene>
<dbReference type="EMBL" id="HBGH01012282">
    <property type="protein sequence ID" value="CAD9234735.1"/>
    <property type="molecule type" value="Transcribed_RNA"/>
</dbReference>